<dbReference type="EMBL" id="JACRDE010000258">
    <property type="protein sequence ID" value="MBI5249717.1"/>
    <property type="molecule type" value="Genomic_DNA"/>
</dbReference>
<evidence type="ECO:0000313" key="1">
    <source>
        <dbReference type="EMBL" id="MBI5249717.1"/>
    </source>
</evidence>
<comment type="caution">
    <text evidence="1">The sequence shown here is derived from an EMBL/GenBank/DDBJ whole genome shotgun (WGS) entry which is preliminary data.</text>
</comment>
<dbReference type="Proteomes" id="UP000807825">
    <property type="component" value="Unassembled WGS sequence"/>
</dbReference>
<evidence type="ECO:0000313" key="2">
    <source>
        <dbReference type="Proteomes" id="UP000807825"/>
    </source>
</evidence>
<sequence length="47" mass="5060">MLAPVAQQEILMARIAPQEGRPGQIARAEQLLVRTVGVDRPPAQLGL</sequence>
<proteinExistence type="predicted"/>
<reference evidence="1" key="1">
    <citation type="submission" date="2020-07" db="EMBL/GenBank/DDBJ databases">
        <title>Huge and variable diversity of episymbiotic CPR bacteria and DPANN archaea in groundwater ecosystems.</title>
        <authorList>
            <person name="He C.Y."/>
            <person name="Keren R."/>
            <person name="Whittaker M."/>
            <person name="Farag I.F."/>
            <person name="Doudna J."/>
            <person name="Cate J.H.D."/>
            <person name="Banfield J.F."/>
        </authorList>
    </citation>
    <scope>NUCLEOTIDE SEQUENCE</scope>
    <source>
        <strain evidence="1">NC_groundwater_1664_Pr3_B-0.1um_52_9</strain>
    </source>
</reference>
<accession>A0A9D6Z3M2</accession>
<name>A0A9D6Z3M2_9BACT</name>
<protein>
    <submittedName>
        <fullName evidence="1">Uncharacterized protein</fullName>
    </submittedName>
</protein>
<organism evidence="1 2">
    <name type="scientific">Desulfomonile tiedjei</name>
    <dbReference type="NCBI Taxonomy" id="2358"/>
    <lineage>
        <taxon>Bacteria</taxon>
        <taxon>Pseudomonadati</taxon>
        <taxon>Thermodesulfobacteriota</taxon>
        <taxon>Desulfomonilia</taxon>
        <taxon>Desulfomonilales</taxon>
        <taxon>Desulfomonilaceae</taxon>
        <taxon>Desulfomonile</taxon>
    </lineage>
</organism>
<gene>
    <name evidence="1" type="ORF">HY912_09495</name>
</gene>
<dbReference type="AlphaFoldDB" id="A0A9D6Z3M2"/>